<organism evidence="1 2">
    <name type="scientific">Bradyrhizobium manausense</name>
    <dbReference type="NCBI Taxonomy" id="989370"/>
    <lineage>
        <taxon>Bacteria</taxon>
        <taxon>Pseudomonadati</taxon>
        <taxon>Pseudomonadota</taxon>
        <taxon>Alphaproteobacteria</taxon>
        <taxon>Hyphomicrobiales</taxon>
        <taxon>Nitrobacteraceae</taxon>
        <taxon>Bradyrhizobium</taxon>
    </lineage>
</organism>
<name>A0A0R3CXN4_9BRAD</name>
<proteinExistence type="predicted"/>
<dbReference type="AlphaFoldDB" id="A0A0R3CXN4"/>
<dbReference type="EMBL" id="LJYG01000110">
    <property type="protein sequence ID" value="KRQ02361.1"/>
    <property type="molecule type" value="Genomic_DNA"/>
</dbReference>
<dbReference type="RefSeq" id="WP_057756882.1">
    <property type="nucleotide sequence ID" value="NZ_LJYG01000110.1"/>
</dbReference>
<keyword evidence="2" id="KW-1185">Reference proteome</keyword>
<sequence length="79" mass="8628">MSNAANREEIVRKFLGSKVFDFNAFGKFVAENGASIASASESEFGFVVGNRFIRYCIPPVVEVEQGINPAAIRNEVTGR</sequence>
<dbReference type="STRING" id="989370.AOQ71_34590"/>
<gene>
    <name evidence="1" type="ORF">AOQ71_34590</name>
</gene>
<protein>
    <submittedName>
        <fullName evidence="1">Uncharacterized protein</fullName>
    </submittedName>
</protein>
<comment type="caution">
    <text evidence="1">The sequence shown here is derived from an EMBL/GenBank/DDBJ whole genome shotgun (WGS) entry which is preliminary data.</text>
</comment>
<reference evidence="1 2" key="1">
    <citation type="submission" date="2015-09" db="EMBL/GenBank/DDBJ databases">
        <title>Draft Genome Sequence of Bradyrhizobium manausense Strain BR 3351T, a Novel Symbiotic Nitrogen-Fixing Alphaproteobacterium Isolated from Brazilian Amazon Rain Forest.</title>
        <authorList>
            <person name="De Araujo J.L."/>
            <person name="Zilli J.E."/>
        </authorList>
    </citation>
    <scope>NUCLEOTIDE SEQUENCE [LARGE SCALE GENOMIC DNA]</scope>
    <source>
        <strain evidence="1 2">BR3351</strain>
    </source>
</reference>
<dbReference type="Proteomes" id="UP000051936">
    <property type="component" value="Unassembled WGS sequence"/>
</dbReference>
<evidence type="ECO:0000313" key="2">
    <source>
        <dbReference type="Proteomes" id="UP000051936"/>
    </source>
</evidence>
<evidence type="ECO:0000313" key="1">
    <source>
        <dbReference type="EMBL" id="KRQ02361.1"/>
    </source>
</evidence>
<dbReference type="OrthoDB" id="5955795at2"/>
<accession>A0A0R3CXN4</accession>